<sequence>MSRPAPRHIERVVQNASSSSQTVSGAFNGSLFLDPMLGSNLTFFIEKEVQEKDSLTDIIQKCGGNVSAGYSGVTYILVDPHTEAGQNLFRQYASKKGKIILDSRWIHECVRKNELLSYQYNWAGCKVTGKEPVHPRTGQGSGNVSGNQTQIVRPQLRTVPQPELYSQRQPQPSQHIHPQGHHLSQTHHIIHPQPQPQQQSQQQHNRAQMQASHSQHPQQQHQLSLSHPSQVQVHQQQSHQPPSHSTTYPNQQIQQSQTHMLSPASTLTASFTHYPVYNSQSQQPTQQHGQRPSMPPPAVTSTHTWQQTPTPITPNQHSTHLQILAQRPQDAYGREDQQWNSNNTTFSQLAPSTNGSLMPSINNTHHTSYYDQRYRNDQSGWPETQDYYEQPQPTYTHTYQTTTDSQYVPIAEPTTLEQASTIAPAPVPQPVSAPVPPTTVVSPNSTPTITAEHDVVTSPVPQRQTSLPAEEQRGRKRVRAPPQATPSASNLVLNKGSAMARSPTPPNRVIKSTYGGNLFTADDVTYLQKYIEYCQDQGLPLSLREICERIAVKAPHHTFYSWRRYCNKHQIRLRGYIMKRDESRSPSPSQDADRNSTYKDDTEYYSPVPLVGEGPYTVQEAKRMYQNQGTRNRSPTPPRALFRSTTGKGVAFTPDDIAFLCKFMAHRQLLGRFEMVSFWKDVAARAPHHSRASWMKYYRRHKHELNRNDGDEPLPAPPAKKMRYGRRDDVLLATYFANKPEGTSDKIFQAFAKLHPHHPWKGWQEHHRIHKTKIDHLIEQIKNGIPLDAGDENDDE</sequence>
<feature type="compositionally biased region" description="Polar residues" evidence="1">
    <location>
        <begin position="299"/>
        <end position="317"/>
    </location>
</feature>
<feature type="compositionally biased region" description="Basic and acidic residues" evidence="1">
    <location>
        <begin position="591"/>
        <end position="602"/>
    </location>
</feature>
<feature type="region of interest" description="Disordered" evidence="1">
    <location>
        <begin position="163"/>
        <end position="262"/>
    </location>
</feature>
<dbReference type="OrthoDB" id="3358963at2759"/>
<feature type="compositionally biased region" description="Low complexity" evidence="1">
    <location>
        <begin position="196"/>
        <end position="245"/>
    </location>
</feature>
<dbReference type="InParanoid" id="A0A286UGP7"/>
<feature type="region of interest" description="Disordered" evidence="1">
    <location>
        <begin position="451"/>
        <end position="489"/>
    </location>
</feature>
<proteinExistence type="predicted"/>
<dbReference type="SMART" id="SM00292">
    <property type="entry name" value="BRCT"/>
    <property type="match status" value="1"/>
</dbReference>
<dbReference type="Pfam" id="PF16589">
    <property type="entry name" value="BRCT_2"/>
    <property type="match status" value="1"/>
</dbReference>
<feature type="domain" description="BRCT" evidence="2">
    <location>
        <begin position="39"/>
        <end position="119"/>
    </location>
</feature>
<evidence type="ECO:0000259" key="2">
    <source>
        <dbReference type="PROSITE" id="PS50172"/>
    </source>
</evidence>
<feature type="compositionally biased region" description="Low complexity" evidence="1">
    <location>
        <begin position="280"/>
        <end position="290"/>
    </location>
</feature>
<dbReference type="InterPro" id="IPR036420">
    <property type="entry name" value="BRCT_dom_sf"/>
</dbReference>
<accession>A0A286UGP7</accession>
<dbReference type="SUPFAM" id="SSF52113">
    <property type="entry name" value="BRCT domain"/>
    <property type="match status" value="1"/>
</dbReference>
<feature type="compositionally biased region" description="Polar residues" evidence="1">
    <location>
        <begin position="164"/>
        <end position="176"/>
    </location>
</feature>
<comment type="caution">
    <text evidence="3">The sequence shown here is derived from an EMBL/GenBank/DDBJ whole genome shotgun (WGS) entry which is preliminary data.</text>
</comment>
<organism evidence="3 4">
    <name type="scientific">Pyrrhoderma noxium</name>
    <dbReference type="NCBI Taxonomy" id="2282107"/>
    <lineage>
        <taxon>Eukaryota</taxon>
        <taxon>Fungi</taxon>
        <taxon>Dikarya</taxon>
        <taxon>Basidiomycota</taxon>
        <taxon>Agaricomycotina</taxon>
        <taxon>Agaricomycetes</taxon>
        <taxon>Hymenochaetales</taxon>
        <taxon>Hymenochaetaceae</taxon>
        <taxon>Pyrrhoderma</taxon>
    </lineage>
</organism>
<evidence type="ECO:0000256" key="1">
    <source>
        <dbReference type="SAM" id="MobiDB-lite"/>
    </source>
</evidence>
<dbReference type="InterPro" id="IPR001357">
    <property type="entry name" value="BRCT_dom"/>
</dbReference>
<dbReference type="Proteomes" id="UP000217199">
    <property type="component" value="Unassembled WGS sequence"/>
</dbReference>
<protein>
    <recommendedName>
        <fullName evidence="2">BRCT domain-containing protein</fullName>
    </recommendedName>
</protein>
<dbReference type="AlphaFoldDB" id="A0A286UGP7"/>
<evidence type="ECO:0000313" key="4">
    <source>
        <dbReference type="Proteomes" id="UP000217199"/>
    </source>
</evidence>
<dbReference type="PROSITE" id="PS50172">
    <property type="entry name" value="BRCT"/>
    <property type="match status" value="1"/>
</dbReference>
<name>A0A286UGP7_9AGAM</name>
<dbReference type="STRING" id="2282107.A0A286UGP7"/>
<feature type="compositionally biased region" description="Polar residues" evidence="1">
    <location>
        <begin position="246"/>
        <end position="262"/>
    </location>
</feature>
<dbReference type="EMBL" id="NBII01000005">
    <property type="protein sequence ID" value="PAV18634.1"/>
    <property type="molecule type" value="Genomic_DNA"/>
</dbReference>
<feature type="region of interest" description="Disordered" evidence="1">
    <location>
        <begin position="278"/>
        <end position="317"/>
    </location>
</feature>
<dbReference type="Gene3D" id="3.40.50.10190">
    <property type="entry name" value="BRCT domain"/>
    <property type="match status" value="1"/>
</dbReference>
<gene>
    <name evidence="3" type="ORF">PNOK_0547700</name>
</gene>
<keyword evidence="4" id="KW-1185">Reference proteome</keyword>
<reference evidence="3 4" key="1">
    <citation type="journal article" date="2017" name="Mol. Ecol.">
        <title>Comparative and population genomic landscape of Phellinus noxius: A hypervariable fungus causing root rot in trees.</title>
        <authorList>
            <person name="Chung C.L."/>
            <person name="Lee T.J."/>
            <person name="Akiba M."/>
            <person name="Lee H.H."/>
            <person name="Kuo T.H."/>
            <person name="Liu D."/>
            <person name="Ke H.M."/>
            <person name="Yokoi T."/>
            <person name="Roa M.B."/>
            <person name="Lu M.J."/>
            <person name="Chang Y.Y."/>
            <person name="Ann P.J."/>
            <person name="Tsai J.N."/>
            <person name="Chen C.Y."/>
            <person name="Tzean S.S."/>
            <person name="Ota Y."/>
            <person name="Hattori T."/>
            <person name="Sahashi N."/>
            <person name="Liou R.F."/>
            <person name="Kikuchi T."/>
            <person name="Tsai I.J."/>
        </authorList>
    </citation>
    <scope>NUCLEOTIDE SEQUENCE [LARGE SCALE GENOMIC DNA]</scope>
    <source>
        <strain evidence="3 4">FFPRI411160</strain>
    </source>
</reference>
<feature type="compositionally biased region" description="Basic residues" evidence="1">
    <location>
        <begin position="178"/>
        <end position="190"/>
    </location>
</feature>
<feature type="region of interest" description="Disordered" evidence="1">
    <location>
        <begin position="577"/>
        <end position="602"/>
    </location>
</feature>
<evidence type="ECO:0000313" key="3">
    <source>
        <dbReference type="EMBL" id="PAV18634.1"/>
    </source>
</evidence>
<dbReference type="CDD" id="cd00027">
    <property type="entry name" value="BRCT"/>
    <property type="match status" value="1"/>
</dbReference>